<protein>
    <recommendedName>
        <fullName evidence="1">GST N-terminal domain-containing protein</fullName>
    </recommendedName>
</protein>
<dbReference type="STRING" id="1314674.A0A0D7BQG4"/>
<accession>A0A0D7BQG4</accession>
<dbReference type="Pfam" id="PF13417">
    <property type="entry name" value="GST_N_3"/>
    <property type="match status" value="1"/>
</dbReference>
<dbReference type="SUPFAM" id="SSF52833">
    <property type="entry name" value="Thioredoxin-like"/>
    <property type="match status" value="1"/>
</dbReference>
<proteinExistence type="predicted"/>
<dbReference type="AlphaFoldDB" id="A0A0D7BQG4"/>
<organism evidence="2 3">
    <name type="scientific">Cylindrobasidium torrendii FP15055 ss-10</name>
    <dbReference type="NCBI Taxonomy" id="1314674"/>
    <lineage>
        <taxon>Eukaryota</taxon>
        <taxon>Fungi</taxon>
        <taxon>Dikarya</taxon>
        <taxon>Basidiomycota</taxon>
        <taxon>Agaricomycotina</taxon>
        <taxon>Agaricomycetes</taxon>
        <taxon>Agaricomycetidae</taxon>
        <taxon>Agaricales</taxon>
        <taxon>Marasmiineae</taxon>
        <taxon>Physalacriaceae</taxon>
        <taxon>Cylindrobasidium</taxon>
    </lineage>
</organism>
<evidence type="ECO:0000313" key="3">
    <source>
        <dbReference type="Proteomes" id="UP000054007"/>
    </source>
</evidence>
<sequence>MPATLYTFGASVWGAAAELAVHELGVPDVEFKQTNLLQGENFEPAFIAKNPNATLPTLEADGKTFTNTTDVVHYLATIAPTPLPEPTAEQKELIRIIHEDQYDPNFALLQVRNPEELAAAAAGIPKAFVAGRQATLNRLIDTGNPAHLDFWKAKAEANGGLLATYEGTVAPDGLFAASNAHNDRLREVVYTILPARLQAENAEADFHVVAWLTRIAATSGATGKADVTSALEKRFGAALPANVKTFLDKWTPKESWSKVYSAAIH</sequence>
<reference evidence="2 3" key="1">
    <citation type="journal article" date="2015" name="Fungal Genet. Biol.">
        <title>Evolution of novel wood decay mechanisms in Agaricales revealed by the genome sequences of Fistulina hepatica and Cylindrobasidium torrendii.</title>
        <authorList>
            <person name="Floudas D."/>
            <person name="Held B.W."/>
            <person name="Riley R."/>
            <person name="Nagy L.G."/>
            <person name="Koehler G."/>
            <person name="Ransdell A.S."/>
            <person name="Younus H."/>
            <person name="Chow J."/>
            <person name="Chiniquy J."/>
            <person name="Lipzen A."/>
            <person name="Tritt A."/>
            <person name="Sun H."/>
            <person name="Haridas S."/>
            <person name="LaButti K."/>
            <person name="Ohm R.A."/>
            <person name="Kues U."/>
            <person name="Blanchette R.A."/>
            <person name="Grigoriev I.V."/>
            <person name="Minto R.E."/>
            <person name="Hibbett D.S."/>
        </authorList>
    </citation>
    <scope>NUCLEOTIDE SEQUENCE [LARGE SCALE GENOMIC DNA]</scope>
    <source>
        <strain evidence="2 3">FP15055 ss-10</strain>
    </source>
</reference>
<dbReference type="CDD" id="cd00570">
    <property type="entry name" value="GST_N_family"/>
    <property type="match status" value="1"/>
</dbReference>
<dbReference type="OrthoDB" id="412788at2759"/>
<dbReference type="PROSITE" id="PS50404">
    <property type="entry name" value="GST_NTER"/>
    <property type="match status" value="1"/>
</dbReference>
<dbReference type="Proteomes" id="UP000054007">
    <property type="component" value="Unassembled WGS sequence"/>
</dbReference>
<dbReference type="Gene3D" id="1.20.1050.10">
    <property type="match status" value="1"/>
</dbReference>
<gene>
    <name evidence="2" type="ORF">CYLTODRAFT_417551</name>
</gene>
<evidence type="ECO:0000259" key="1">
    <source>
        <dbReference type="PROSITE" id="PS50404"/>
    </source>
</evidence>
<dbReference type="InterPro" id="IPR036249">
    <property type="entry name" value="Thioredoxin-like_sf"/>
</dbReference>
<dbReference type="InterPro" id="IPR004045">
    <property type="entry name" value="Glutathione_S-Trfase_N"/>
</dbReference>
<dbReference type="Gene3D" id="3.40.30.10">
    <property type="entry name" value="Glutaredoxin"/>
    <property type="match status" value="1"/>
</dbReference>
<evidence type="ECO:0000313" key="2">
    <source>
        <dbReference type="EMBL" id="KIY72768.1"/>
    </source>
</evidence>
<name>A0A0D7BQG4_9AGAR</name>
<keyword evidence="3" id="KW-1185">Reference proteome</keyword>
<feature type="domain" description="GST N-terminal" evidence="1">
    <location>
        <begin position="1"/>
        <end position="83"/>
    </location>
</feature>
<dbReference type="EMBL" id="KN880440">
    <property type="protein sequence ID" value="KIY72768.1"/>
    <property type="molecule type" value="Genomic_DNA"/>
</dbReference>